<accession>A0AAU7BPB4</accession>
<dbReference type="InterPro" id="IPR015422">
    <property type="entry name" value="PyrdxlP-dep_Trfase_small"/>
</dbReference>
<dbReference type="InterPro" id="IPR000653">
    <property type="entry name" value="DegT/StrS_aminotransferase"/>
</dbReference>
<dbReference type="PANTHER" id="PTHR30244">
    <property type="entry name" value="TRANSAMINASE"/>
    <property type="match status" value="1"/>
</dbReference>
<comment type="similarity">
    <text evidence="2 5">Belongs to the DegT/DnrJ/EryC1 family.</text>
</comment>
<evidence type="ECO:0000256" key="2">
    <source>
        <dbReference type="ARBA" id="ARBA00037999"/>
    </source>
</evidence>
<dbReference type="SUPFAM" id="SSF53383">
    <property type="entry name" value="PLP-dependent transferases"/>
    <property type="match status" value="1"/>
</dbReference>
<evidence type="ECO:0000313" key="6">
    <source>
        <dbReference type="EMBL" id="XBG60215.1"/>
    </source>
</evidence>
<organism evidence="6">
    <name type="scientific">Pontimicrobium sp. SW4</name>
    <dbReference type="NCBI Taxonomy" id="3153519"/>
    <lineage>
        <taxon>Bacteria</taxon>
        <taxon>Pseudomonadati</taxon>
        <taxon>Bacteroidota</taxon>
        <taxon>Flavobacteriia</taxon>
        <taxon>Flavobacteriales</taxon>
        <taxon>Flavobacteriaceae</taxon>
        <taxon>Pontimicrobium</taxon>
    </lineage>
</organism>
<name>A0AAU7BPB4_9FLAO</name>
<keyword evidence="1 4" id="KW-0663">Pyridoxal phosphate</keyword>
<dbReference type="GO" id="GO:0000271">
    <property type="term" value="P:polysaccharide biosynthetic process"/>
    <property type="evidence" value="ECO:0007669"/>
    <property type="project" value="TreeGrafter"/>
</dbReference>
<sequence>MDLQSVNARFDKEFKEAYIKFLTSGRYILGKEVDNFETNFADFCGTKFCIGTANGLDALTLIFKAYIELGLLQKGDEVIVPANTYIASILAILQAGLEPVLVEPDLETFNLSSSKIENATTWKTRAVLVVHLYGQLIDVEPIKKISRKHNLLLIEDAAQAHGAKNELGKKAGNIGDAAGFSFYPSKNLGALGDGGCVTTNNQDLAKMIRMLANYGTISKYVNEVKGINSRLDEIQAMFLNIKLPLLDSDNSRRIEIAKQYVKGITSRKITLPSFSGRGNHVFHQFVIRVETRDDFIDYLNKNVVETIIHYPIPPHKQKALEEFSYLNLPITEKIHKTVVSLPLYPTMTNQDIQKVIELLNTY</sequence>
<dbReference type="Gene3D" id="3.40.640.10">
    <property type="entry name" value="Type I PLP-dependent aspartate aminotransferase-like (Major domain)"/>
    <property type="match status" value="1"/>
</dbReference>
<dbReference type="RefSeq" id="WP_347922400.1">
    <property type="nucleotide sequence ID" value="NZ_CP157199.1"/>
</dbReference>
<dbReference type="AlphaFoldDB" id="A0AAU7BPB4"/>
<dbReference type="GO" id="GO:0008483">
    <property type="term" value="F:transaminase activity"/>
    <property type="evidence" value="ECO:0007669"/>
    <property type="project" value="UniProtKB-KW"/>
</dbReference>
<evidence type="ECO:0000256" key="1">
    <source>
        <dbReference type="ARBA" id="ARBA00022898"/>
    </source>
</evidence>
<dbReference type="InterPro" id="IPR015421">
    <property type="entry name" value="PyrdxlP-dep_Trfase_major"/>
</dbReference>
<evidence type="ECO:0000256" key="5">
    <source>
        <dbReference type="RuleBase" id="RU004508"/>
    </source>
</evidence>
<feature type="modified residue" description="N6-(pyridoxal phosphate)lysine" evidence="4">
    <location>
        <position position="186"/>
    </location>
</feature>
<evidence type="ECO:0000256" key="3">
    <source>
        <dbReference type="PIRSR" id="PIRSR000390-1"/>
    </source>
</evidence>
<dbReference type="CDD" id="cd00616">
    <property type="entry name" value="AHBA_syn"/>
    <property type="match status" value="1"/>
</dbReference>
<gene>
    <name evidence="6" type="ORF">ABGB03_10150</name>
</gene>
<dbReference type="EC" id="2.6.1.-" evidence="6"/>
<keyword evidence="6" id="KW-0808">Transferase</keyword>
<dbReference type="Pfam" id="PF01041">
    <property type="entry name" value="DegT_DnrJ_EryC1"/>
    <property type="match status" value="1"/>
</dbReference>
<dbReference type="PIRSF" id="PIRSF000390">
    <property type="entry name" value="PLP_StrS"/>
    <property type="match status" value="1"/>
</dbReference>
<dbReference type="GO" id="GO:0030170">
    <property type="term" value="F:pyridoxal phosphate binding"/>
    <property type="evidence" value="ECO:0007669"/>
    <property type="project" value="TreeGrafter"/>
</dbReference>
<dbReference type="EMBL" id="CP157199">
    <property type="protein sequence ID" value="XBG60215.1"/>
    <property type="molecule type" value="Genomic_DNA"/>
</dbReference>
<dbReference type="InterPro" id="IPR015424">
    <property type="entry name" value="PyrdxlP-dep_Trfase"/>
</dbReference>
<reference evidence="6" key="1">
    <citation type="submission" date="2024-05" db="EMBL/GenBank/DDBJ databases">
        <title>Pontimicrobium maritimus sp. nov., isolated form sea water.</title>
        <authorList>
            <person name="Muhammad N."/>
            <person name="Vuong T.Q."/>
            <person name="Han H.L."/>
            <person name="Kim S.-G."/>
        </authorList>
    </citation>
    <scope>NUCLEOTIDE SEQUENCE</scope>
    <source>
        <strain evidence="6">SW4</strain>
    </source>
</reference>
<feature type="active site" description="Proton acceptor" evidence="3">
    <location>
        <position position="186"/>
    </location>
</feature>
<protein>
    <submittedName>
        <fullName evidence="6">DegT/DnrJ/EryC1/StrS family aminotransferase</fullName>
        <ecNumber evidence="6">2.6.1.-</ecNumber>
    </submittedName>
</protein>
<keyword evidence="6" id="KW-0032">Aminotransferase</keyword>
<proteinExistence type="inferred from homology"/>
<evidence type="ECO:0000256" key="4">
    <source>
        <dbReference type="PIRSR" id="PIRSR000390-2"/>
    </source>
</evidence>
<dbReference type="Gene3D" id="3.90.1150.10">
    <property type="entry name" value="Aspartate Aminotransferase, domain 1"/>
    <property type="match status" value="1"/>
</dbReference>
<dbReference type="PANTHER" id="PTHR30244:SF36">
    <property type="entry name" value="3-OXO-GLUCOSE-6-PHOSPHATE:GLUTAMATE AMINOTRANSFERASE"/>
    <property type="match status" value="1"/>
</dbReference>